<dbReference type="RefSeq" id="XP_018068481.1">
    <property type="nucleotide sequence ID" value="XM_018220091.1"/>
</dbReference>
<accession>A0A194X1Q0</accession>
<dbReference type="Pfam" id="PF01636">
    <property type="entry name" value="APH"/>
    <property type="match status" value="1"/>
</dbReference>
<reference evidence="2 3" key="1">
    <citation type="submission" date="2015-10" db="EMBL/GenBank/DDBJ databases">
        <title>Full genome of DAOMC 229536 Phialocephala scopiformis, a fungal endophyte of spruce producing the potent anti-insectan compound rugulosin.</title>
        <authorList>
            <consortium name="DOE Joint Genome Institute"/>
            <person name="Walker A.K."/>
            <person name="Frasz S.L."/>
            <person name="Seifert K.A."/>
            <person name="Miller J.D."/>
            <person name="Mondo S.J."/>
            <person name="Labutti K."/>
            <person name="Lipzen A."/>
            <person name="Dockter R."/>
            <person name="Kennedy M."/>
            <person name="Grigoriev I.V."/>
            <person name="Spatafora J.W."/>
        </authorList>
    </citation>
    <scope>NUCLEOTIDE SEQUENCE [LARGE SCALE GENOMIC DNA]</scope>
    <source>
        <strain evidence="2 3">CBS 120377</strain>
    </source>
</reference>
<dbReference type="InterPro" id="IPR011009">
    <property type="entry name" value="Kinase-like_dom_sf"/>
</dbReference>
<evidence type="ECO:0000313" key="2">
    <source>
        <dbReference type="EMBL" id="KUJ14126.1"/>
    </source>
</evidence>
<feature type="domain" description="Aminoglycoside phosphotransferase" evidence="1">
    <location>
        <begin position="19"/>
        <end position="72"/>
    </location>
</feature>
<dbReference type="AlphaFoldDB" id="A0A194X1Q0"/>
<protein>
    <recommendedName>
        <fullName evidence="1">Aminoglycoside phosphotransferase domain-containing protein</fullName>
    </recommendedName>
</protein>
<dbReference type="GeneID" id="28829817"/>
<dbReference type="InParanoid" id="A0A194X1Q0"/>
<evidence type="ECO:0000313" key="3">
    <source>
        <dbReference type="Proteomes" id="UP000070700"/>
    </source>
</evidence>
<dbReference type="EMBL" id="KQ947420">
    <property type="protein sequence ID" value="KUJ14126.1"/>
    <property type="molecule type" value="Genomic_DNA"/>
</dbReference>
<organism evidence="2 3">
    <name type="scientific">Mollisia scopiformis</name>
    <name type="common">Conifer needle endophyte fungus</name>
    <name type="synonym">Phialocephala scopiformis</name>
    <dbReference type="NCBI Taxonomy" id="149040"/>
    <lineage>
        <taxon>Eukaryota</taxon>
        <taxon>Fungi</taxon>
        <taxon>Dikarya</taxon>
        <taxon>Ascomycota</taxon>
        <taxon>Pezizomycotina</taxon>
        <taxon>Leotiomycetes</taxon>
        <taxon>Helotiales</taxon>
        <taxon>Mollisiaceae</taxon>
        <taxon>Mollisia</taxon>
    </lineage>
</organism>
<dbReference type="KEGG" id="psco:LY89DRAFT_736174"/>
<dbReference type="SUPFAM" id="SSF56112">
    <property type="entry name" value="Protein kinase-like (PK-like)"/>
    <property type="match status" value="1"/>
</dbReference>
<keyword evidence="3" id="KW-1185">Reference proteome</keyword>
<name>A0A194X1Q0_MOLSC</name>
<dbReference type="Proteomes" id="UP000070700">
    <property type="component" value="Unassembled WGS sequence"/>
</dbReference>
<dbReference type="STRING" id="149040.A0A194X1Q0"/>
<proteinExistence type="predicted"/>
<gene>
    <name evidence="2" type="ORF">LY89DRAFT_736174</name>
</gene>
<dbReference type="Gene3D" id="3.90.1200.10">
    <property type="match status" value="1"/>
</dbReference>
<dbReference type="InterPro" id="IPR002575">
    <property type="entry name" value="Aminoglycoside_PTrfase"/>
</dbReference>
<sequence>MLPYAFKNYDTRLSQSRSLEAIKAAMPRFVSEEDITGPFKLLNRDFRLGNILVDKNWKITAVLDWVFSNVGPSQLAELFAWDDQEDMVKHKLEREFKNKFDAFILLVREEEDRRGMDDSFSRRMSQYLEDGTLWFNLPIEEYMIWEHLLERVC</sequence>
<dbReference type="OrthoDB" id="10003767at2759"/>
<evidence type="ECO:0000259" key="1">
    <source>
        <dbReference type="Pfam" id="PF01636"/>
    </source>
</evidence>